<dbReference type="Pfam" id="PF00089">
    <property type="entry name" value="Trypsin"/>
    <property type="match status" value="1"/>
</dbReference>
<keyword evidence="8" id="KW-1185">Reference proteome</keyword>
<sequence>MENNRMDNFCAPVNRYPGRDRNEDGRNADNVFLEHRSRDEIAKIIAAKTNGATPLLAACRNGHLEVVQYLLERCNANVELRGSVSFDGENIEDAPPLWVAAAAGHLELVRYLLKKGAGVNAVTRTNSTPLRAACFDGHTEVVRCLLEAGADIELANRHGHTCLMISCYKGHIEIAQLLLDAGADPNRKSVKGNTALHDCAESGCLAIIQLLIERGAKMDVDAYVADRECGESRIRDGRIVGGEEASPGQFPWLVSIRIKGMHWCGGAILSKKWILTAAHCVHEKSPSSLTVMAAVHNIHSSLPDAQQLSVSSIVRHKGFIYPKPKDDIALLQISSDINWSKNVKPACVARGSTSPPTGSVAMIAGWGWTHESKAEGSPASTLLKLVLPIVERAQCQEWFRENKKKLKIPESSMCAGVEEGGKDACQGDSGGPLMLTEGDKLVVVGVVSAGYGCARPRLPGLYTKVSAYTDWILKHVNDENLV</sequence>
<evidence type="ECO:0000259" key="6">
    <source>
        <dbReference type="PROSITE" id="PS50240"/>
    </source>
</evidence>
<dbReference type="Gene3D" id="2.40.10.10">
    <property type="entry name" value="Trypsin-like serine proteases"/>
    <property type="match status" value="1"/>
</dbReference>
<feature type="domain" description="Peptidase S1" evidence="6">
    <location>
        <begin position="239"/>
        <end position="477"/>
    </location>
</feature>
<dbReference type="InterPro" id="IPR009003">
    <property type="entry name" value="Peptidase_S1_PA"/>
</dbReference>
<comment type="subcellular location">
    <subcellularLocation>
        <location evidence="1">Secreted</location>
    </subcellularLocation>
</comment>
<dbReference type="InterPro" id="IPR043504">
    <property type="entry name" value="Peptidase_S1_PA_chymotrypsin"/>
</dbReference>
<dbReference type="PRINTS" id="PR01415">
    <property type="entry name" value="ANKYRIN"/>
</dbReference>
<dbReference type="SMART" id="SM00248">
    <property type="entry name" value="ANK"/>
    <property type="match status" value="5"/>
</dbReference>
<evidence type="ECO:0000256" key="3">
    <source>
        <dbReference type="ARBA" id="ARBA00023157"/>
    </source>
</evidence>
<keyword evidence="5" id="KW-0645">Protease</keyword>
<dbReference type="GO" id="GO:0005576">
    <property type="term" value="C:extracellular region"/>
    <property type="evidence" value="ECO:0007669"/>
    <property type="project" value="UniProtKB-SubCell"/>
</dbReference>
<evidence type="ECO:0000256" key="2">
    <source>
        <dbReference type="ARBA" id="ARBA00022525"/>
    </source>
</evidence>
<keyword evidence="3" id="KW-1015">Disulfide bond</keyword>
<dbReference type="InterPro" id="IPR036770">
    <property type="entry name" value="Ankyrin_rpt-contain_sf"/>
</dbReference>
<accession>A0AA88L2C6</accession>
<dbReference type="PANTHER" id="PTHR24252:SF7">
    <property type="entry name" value="HYALIN"/>
    <property type="match status" value="1"/>
</dbReference>
<dbReference type="InterPro" id="IPR033116">
    <property type="entry name" value="TRYPSIN_SER"/>
</dbReference>
<dbReference type="InterPro" id="IPR002110">
    <property type="entry name" value="Ankyrin_rpt"/>
</dbReference>
<dbReference type="PROSITE" id="PS00134">
    <property type="entry name" value="TRYPSIN_HIS"/>
    <property type="match status" value="1"/>
</dbReference>
<dbReference type="SUPFAM" id="SSF48403">
    <property type="entry name" value="Ankyrin repeat"/>
    <property type="match status" value="1"/>
</dbReference>
<dbReference type="PROSITE" id="PS00135">
    <property type="entry name" value="TRYPSIN_SER"/>
    <property type="match status" value="1"/>
</dbReference>
<evidence type="ECO:0000313" key="7">
    <source>
        <dbReference type="EMBL" id="KAK2710081.1"/>
    </source>
</evidence>
<dbReference type="InterPro" id="IPR001314">
    <property type="entry name" value="Peptidase_S1A"/>
</dbReference>
<dbReference type="GO" id="GO:0004252">
    <property type="term" value="F:serine-type endopeptidase activity"/>
    <property type="evidence" value="ECO:0007669"/>
    <property type="project" value="InterPro"/>
</dbReference>
<comment type="caution">
    <text evidence="7">The sequence shown here is derived from an EMBL/GenBank/DDBJ whole genome shotgun (WGS) entry which is preliminary data.</text>
</comment>
<feature type="repeat" description="ANK" evidence="4">
    <location>
        <begin position="92"/>
        <end position="124"/>
    </location>
</feature>
<dbReference type="SUPFAM" id="SSF50494">
    <property type="entry name" value="Trypsin-like serine proteases"/>
    <property type="match status" value="1"/>
</dbReference>
<gene>
    <name evidence="7" type="ORF">QYM36_013680</name>
</gene>
<feature type="repeat" description="ANK" evidence="4">
    <location>
        <begin position="50"/>
        <end position="73"/>
    </location>
</feature>
<dbReference type="InterPro" id="IPR018114">
    <property type="entry name" value="TRYPSIN_HIS"/>
</dbReference>
<evidence type="ECO:0000256" key="4">
    <source>
        <dbReference type="PROSITE-ProRule" id="PRU00023"/>
    </source>
</evidence>
<keyword evidence="5" id="KW-0720">Serine protease</keyword>
<dbReference type="Gene3D" id="1.25.40.20">
    <property type="entry name" value="Ankyrin repeat-containing domain"/>
    <property type="match status" value="2"/>
</dbReference>
<dbReference type="CDD" id="cd00190">
    <property type="entry name" value="Tryp_SPc"/>
    <property type="match status" value="1"/>
</dbReference>
<dbReference type="InterPro" id="IPR001254">
    <property type="entry name" value="Trypsin_dom"/>
</dbReference>
<dbReference type="PROSITE" id="PS50240">
    <property type="entry name" value="TRYPSIN_DOM"/>
    <property type="match status" value="1"/>
</dbReference>
<dbReference type="PANTHER" id="PTHR24252">
    <property type="entry name" value="ACROSIN-RELATED"/>
    <property type="match status" value="1"/>
</dbReference>
<evidence type="ECO:0000313" key="8">
    <source>
        <dbReference type="Proteomes" id="UP001187531"/>
    </source>
</evidence>
<keyword evidence="2" id="KW-0964">Secreted</keyword>
<dbReference type="Proteomes" id="UP001187531">
    <property type="component" value="Unassembled WGS sequence"/>
</dbReference>
<name>A0AA88L2C6_ARTSF</name>
<dbReference type="PROSITE" id="PS50297">
    <property type="entry name" value="ANK_REP_REGION"/>
    <property type="match status" value="5"/>
</dbReference>
<dbReference type="GO" id="GO:0006508">
    <property type="term" value="P:proteolysis"/>
    <property type="evidence" value="ECO:0007669"/>
    <property type="project" value="UniProtKB-KW"/>
</dbReference>
<keyword evidence="5" id="KW-0378">Hydrolase</keyword>
<dbReference type="FunFam" id="2.40.10.10:FF:000038">
    <property type="entry name" value="Serine protease"/>
    <property type="match status" value="1"/>
</dbReference>
<evidence type="ECO:0000256" key="5">
    <source>
        <dbReference type="RuleBase" id="RU363034"/>
    </source>
</evidence>
<dbReference type="SMART" id="SM00020">
    <property type="entry name" value="Tryp_SPc"/>
    <property type="match status" value="1"/>
</dbReference>
<feature type="repeat" description="ANK" evidence="4">
    <location>
        <begin position="191"/>
        <end position="223"/>
    </location>
</feature>
<feature type="repeat" description="ANK" evidence="4">
    <location>
        <begin position="125"/>
        <end position="157"/>
    </location>
</feature>
<dbReference type="PROSITE" id="PS50088">
    <property type="entry name" value="ANK_REPEAT"/>
    <property type="match status" value="5"/>
</dbReference>
<proteinExistence type="predicted"/>
<keyword evidence="4" id="KW-0040">ANK repeat</keyword>
<dbReference type="EMBL" id="JAVRJZ010000017">
    <property type="protein sequence ID" value="KAK2710081.1"/>
    <property type="molecule type" value="Genomic_DNA"/>
</dbReference>
<protein>
    <recommendedName>
        <fullName evidence="6">Peptidase S1 domain-containing protein</fullName>
    </recommendedName>
</protein>
<organism evidence="7 8">
    <name type="scientific">Artemia franciscana</name>
    <name type="common">Brine shrimp</name>
    <name type="synonym">Artemia sanfranciscana</name>
    <dbReference type="NCBI Taxonomy" id="6661"/>
    <lineage>
        <taxon>Eukaryota</taxon>
        <taxon>Metazoa</taxon>
        <taxon>Ecdysozoa</taxon>
        <taxon>Arthropoda</taxon>
        <taxon>Crustacea</taxon>
        <taxon>Branchiopoda</taxon>
        <taxon>Anostraca</taxon>
        <taxon>Artemiidae</taxon>
        <taxon>Artemia</taxon>
    </lineage>
</organism>
<evidence type="ECO:0000256" key="1">
    <source>
        <dbReference type="ARBA" id="ARBA00004613"/>
    </source>
</evidence>
<feature type="repeat" description="ANK" evidence="4">
    <location>
        <begin position="158"/>
        <end position="190"/>
    </location>
</feature>
<dbReference type="Pfam" id="PF12796">
    <property type="entry name" value="Ank_2"/>
    <property type="match status" value="2"/>
</dbReference>
<reference evidence="7" key="1">
    <citation type="submission" date="2023-07" db="EMBL/GenBank/DDBJ databases">
        <title>Chromosome-level genome assembly of Artemia franciscana.</title>
        <authorList>
            <person name="Jo E."/>
        </authorList>
    </citation>
    <scope>NUCLEOTIDE SEQUENCE</scope>
    <source>
        <tissue evidence="7">Whole body</tissue>
    </source>
</reference>
<dbReference type="PRINTS" id="PR00722">
    <property type="entry name" value="CHYMOTRYPSIN"/>
</dbReference>
<dbReference type="AlphaFoldDB" id="A0AA88L2C6"/>
<dbReference type="Pfam" id="PF00023">
    <property type="entry name" value="Ank"/>
    <property type="match status" value="1"/>
</dbReference>